<keyword evidence="1" id="KW-0732">Signal</keyword>
<sequence>MKSIIFSTVGVLAFASAALAGRICETSEGSPWVQDATFAITRSWRIGNENGKTLVCQTSSGGGCIILGTYADGRVDFCSSQASCQTIDDIEEKLRDVINNCAQNGKVGGKWVFGDGSHADVFHS</sequence>
<dbReference type="EMBL" id="JACGCI010000024">
    <property type="protein sequence ID" value="KAF6757016.1"/>
    <property type="molecule type" value="Genomic_DNA"/>
</dbReference>
<comment type="caution">
    <text evidence="2">The sequence shown here is derived from an EMBL/GenBank/DDBJ whole genome shotgun (WGS) entry which is preliminary data.</text>
</comment>
<dbReference type="OrthoDB" id="4727851at2759"/>
<keyword evidence="3" id="KW-1185">Reference proteome</keyword>
<evidence type="ECO:0000313" key="2">
    <source>
        <dbReference type="EMBL" id="KAF6757016.1"/>
    </source>
</evidence>
<organism evidence="2 3">
    <name type="scientific">Ephemerocybe angulata</name>
    <dbReference type="NCBI Taxonomy" id="980116"/>
    <lineage>
        <taxon>Eukaryota</taxon>
        <taxon>Fungi</taxon>
        <taxon>Dikarya</taxon>
        <taxon>Basidiomycota</taxon>
        <taxon>Agaricomycotina</taxon>
        <taxon>Agaricomycetes</taxon>
        <taxon>Agaricomycetidae</taxon>
        <taxon>Agaricales</taxon>
        <taxon>Agaricineae</taxon>
        <taxon>Psathyrellaceae</taxon>
        <taxon>Ephemerocybe</taxon>
    </lineage>
</organism>
<proteinExistence type="predicted"/>
<evidence type="ECO:0000256" key="1">
    <source>
        <dbReference type="SAM" id="SignalP"/>
    </source>
</evidence>
<feature type="chain" id="PRO_5034062547" evidence="1">
    <location>
        <begin position="21"/>
        <end position="124"/>
    </location>
</feature>
<reference evidence="2 3" key="1">
    <citation type="submission" date="2020-07" db="EMBL/GenBank/DDBJ databases">
        <title>Comparative genomics of pyrophilous fungi reveals a link between fire events and developmental genes.</title>
        <authorList>
            <consortium name="DOE Joint Genome Institute"/>
            <person name="Steindorff A.S."/>
            <person name="Carver A."/>
            <person name="Calhoun S."/>
            <person name="Stillman K."/>
            <person name="Liu H."/>
            <person name="Lipzen A."/>
            <person name="Pangilinan J."/>
            <person name="Labutti K."/>
            <person name="Bruns T.D."/>
            <person name="Grigoriev I.V."/>
        </authorList>
    </citation>
    <scope>NUCLEOTIDE SEQUENCE [LARGE SCALE GENOMIC DNA]</scope>
    <source>
        <strain evidence="2 3">CBS 144469</strain>
    </source>
</reference>
<feature type="signal peptide" evidence="1">
    <location>
        <begin position="1"/>
        <end position="20"/>
    </location>
</feature>
<dbReference type="AlphaFoldDB" id="A0A8H6I1N3"/>
<protein>
    <submittedName>
        <fullName evidence="2">Uncharacterized protein</fullName>
    </submittedName>
</protein>
<name>A0A8H6I1N3_9AGAR</name>
<dbReference type="Proteomes" id="UP000521943">
    <property type="component" value="Unassembled WGS sequence"/>
</dbReference>
<evidence type="ECO:0000313" key="3">
    <source>
        <dbReference type="Proteomes" id="UP000521943"/>
    </source>
</evidence>
<accession>A0A8H6I1N3</accession>
<gene>
    <name evidence="2" type="ORF">DFP72DRAFT_846376</name>
</gene>